<dbReference type="GO" id="GO:0008270">
    <property type="term" value="F:zinc ion binding"/>
    <property type="evidence" value="ECO:0007669"/>
    <property type="project" value="UniProtKB-KW"/>
</dbReference>
<keyword evidence="4 8" id="KW-0863">Zinc-finger</keyword>
<evidence type="ECO:0000256" key="7">
    <source>
        <dbReference type="ARBA" id="ARBA00037400"/>
    </source>
</evidence>
<evidence type="ECO:0000256" key="5">
    <source>
        <dbReference type="ARBA" id="ARBA00022833"/>
    </source>
</evidence>
<keyword evidence="2" id="KW-0879">Wnt signaling pathway</keyword>
<dbReference type="GO" id="GO:0005634">
    <property type="term" value="C:nucleus"/>
    <property type="evidence" value="ECO:0007669"/>
    <property type="project" value="UniProtKB-SubCell"/>
</dbReference>
<evidence type="ECO:0000256" key="6">
    <source>
        <dbReference type="ARBA" id="ARBA00023242"/>
    </source>
</evidence>
<evidence type="ECO:0000313" key="11">
    <source>
        <dbReference type="Proteomes" id="UP000054630"/>
    </source>
</evidence>
<accession>A0A0V0RX07</accession>
<evidence type="ECO:0000256" key="3">
    <source>
        <dbReference type="ARBA" id="ARBA00022723"/>
    </source>
</evidence>
<dbReference type="InterPro" id="IPR011011">
    <property type="entry name" value="Znf_FYVE_PHD"/>
</dbReference>
<dbReference type="GO" id="GO:0016055">
    <property type="term" value="P:Wnt signaling pathway"/>
    <property type="evidence" value="ECO:0007669"/>
    <property type="project" value="UniProtKB-KW"/>
</dbReference>
<comment type="caution">
    <text evidence="10">The sequence shown here is derived from an EMBL/GenBank/DDBJ whole genome shotgun (WGS) entry which is preliminary data.</text>
</comment>
<keyword evidence="5" id="KW-0862">Zinc</keyword>
<dbReference type="EMBL" id="JYDL01000065">
    <property type="protein sequence ID" value="KRX18980.1"/>
    <property type="molecule type" value="Genomic_DNA"/>
</dbReference>
<proteinExistence type="predicted"/>
<keyword evidence="3" id="KW-0479">Metal-binding</keyword>
<dbReference type="InterPro" id="IPR019787">
    <property type="entry name" value="Znf_PHD-finger"/>
</dbReference>
<comment type="function">
    <text evidence="7">Involved in signal transduction through the Wnt pathway.</text>
</comment>
<evidence type="ECO:0000256" key="2">
    <source>
        <dbReference type="ARBA" id="ARBA00022687"/>
    </source>
</evidence>
<dbReference type="FunFam" id="3.30.40.10:FF:000107">
    <property type="entry name" value="pygopus homolog 1"/>
    <property type="match status" value="1"/>
</dbReference>
<gene>
    <name evidence="10" type="primary">pygo</name>
    <name evidence="10" type="ORF">T07_9434</name>
</gene>
<name>A0A0V0RX07_9BILA</name>
<dbReference type="Gene3D" id="3.30.40.10">
    <property type="entry name" value="Zinc/RING finger domain, C3HC4 (zinc finger)"/>
    <property type="match status" value="1"/>
</dbReference>
<organism evidence="10 11">
    <name type="scientific">Trichinella nelsoni</name>
    <dbReference type="NCBI Taxonomy" id="6336"/>
    <lineage>
        <taxon>Eukaryota</taxon>
        <taxon>Metazoa</taxon>
        <taxon>Ecdysozoa</taxon>
        <taxon>Nematoda</taxon>
        <taxon>Enoplea</taxon>
        <taxon>Dorylaimia</taxon>
        <taxon>Trichinellida</taxon>
        <taxon>Trichinellidae</taxon>
        <taxon>Trichinella</taxon>
    </lineage>
</organism>
<dbReference type="InterPro" id="IPR013083">
    <property type="entry name" value="Znf_RING/FYVE/PHD"/>
</dbReference>
<evidence type="ECO:0000256" key="8">
    <source>
        <dbReference type="PROSITE-ProRule" id="PRU00146"/>
    </source>
</evidence>
<keyword evidence="6" id="KW-0539">Nucleus</keyword>
<dbReference type="SMART" id="SM00249">
    <property type="entry name" value="PHD"/>
    <property type="match status" value="1"/>
</dbReference>
<dbReference type="PROSITE" id="PS50016">
    <property type="entry name" value="ZF_PHD_2"/>
    <property type="match status" value="1"/>
</dbReference>
<reference evidence="10 11" key="1">
    <citation type="submission" date="2015-01" db="EMBL/GenBank/DDBJ databases">
        <title>Evolution of Trichinella species and genotypes.</title>
        <authorList>
            <person name="Korhonen P.K."/>
            <person name="Edoardo P."/>
            <person name="Giuseppe L.R."/>
            <person name="Gasser R.B."/>
        </authorList>
    </citation>
    <scope>NUCLEOTIDE SEQUENCE [LARGE SCALE GENOMIC DNA]</scope>
    <source>
        <strain evidence="10">ISS37</strain>
    </source>
</reference>
<evidence type="ECO:0000256" key="4">
    <source>
        <dbReference type="ARBA" id="ARBA00022771"/>
    </source>
</evidence>
<sequence>MADISELRFVTNRGGSTSLGREGCKGVIWTNLDVTYVITQKDHIESCPVDEHLAYKMEEKAGWKKRSAEETKSILAIYDEEVSAVASASSHFPLFKRMKSTMYSHRTTMAGEDFLLWQSASSHILVLATGSNIRLMATRRTWALDGTFKVVPQWYQKLFTIHTFLAGKLVPAVYFTSQCWKFMAKTSPDTVVLSNPFDDTPTKKCTTPTVLVGPMQAKQAPGYMPVNSMAMMMQVENGAPPPLNSLSSLSARVYPSDQPMIFTSSNPNAPPICPCGKCHREIHDNDQAIQCYRGCKFWFHRTCVGLLEEAWHMVINEPYAEWVCDSCLATKQIPCVIFTNS</sequence>
<dbReference type="OrthoDB" id="270215at2759"/>
<evidence type="ECO:0000256" key="1">
    <source>
        <dbReference type="ARBA" id="ARBA00004123"/>
    </source>
</evidence>
<feature type="domain" description="PHD-type" evidence="9">
    <location>
        <begin position="272"/>
        <end position="330"/>
    </location>
</feature>
<dbReference type="Proteomes" id="UP000054630">
    <property type="component" value="Unassembled WGS sequence"/>
</dbReference>
<dbReference type="STRING" id="6336.A0A0V0RX07"/>
<dbReference type="PANTHER" id="PTHR23194:SF16">
    <property type="entry name" value="PROTEIN PYGOPUS"/>
    <property type="match status" value="1"/>
</dbReference>
<evidence type="ECO:0000259" key="9">
    <source>
        <dbReference type="PROSITE" id="PS50016"/>
    </source>
</evidence>
<dbReference type="CDD" id="cd15637">
    <property type="entry name" value="PHD_dPYGO"/>
    <property type="match status" value="1"/>
</dbReference>
<dbReference type="PANTHER" id="PTHR23194">
    <property type="entry name" value="PYGOPUS"/>
    <property type="match status" value="1"/>
</dbReference>
<keyword evidence="11" id="KW-1185">Reference proteome</keyword>
<dbReference type="SUPFAM" id="SSF57903">
    <property type="entry name" value="FYVE/PHD zinc finger"/>
    <property type="match status" value="1"/>
</dbReference>
<dbReference type="AlphaFoldDB" id="A0A0V0RX07"/>
<comment type="subcellular location">
    <subcellularLocation>
        <location evidence="1">Nucleus</location>
    </subcellularLocation>
</comment>
<evidence type="ECO:0000313" key="10">
    <source>
        <dbReference type="EMBL" id="KRX18980.1"/>
    </source>
</evidence>
<protein>
    <submittedName>
        <fullName evidence="10">Protein pygopus</fullName>
    </submittedName>
</protein>
<dbReference type="InterPro" id="IPR052475">
    <property type="entry name" value="Wnt_Signal_Transd_Protein"/>
</dbReference>
<dbReference type="InterPro" id="IPR001965">
    <property type="entry name" value="Znf_PHD"/>
</dbReference>